<keyword evidence="1" id="KW-1133">Transmembrane helix</keyword>
<feature type="transmembrane region" description="Helical" evidence="1">
    <location>
        <begin position="106"/>
        <end position="125"/>
    </location>
</feature>
<feature type="transmembrane region" description="Helical" evidence="1">
    <location>
        <begin position="317"/>
        <end position="333"/>
    </location>
</feature>
<feature type="transmembrane region" description="Helical" evidence="1">
    <location>
        <begin position="202"/>
        <end position="221"/>
    </location>
</feature>
<proteinExistence type="predicted"/>
<keyword evidence="3" id="KW-1185">Reference proteome</keyword>
<evidence type="ECO:0000313" key="3">
    <source>
        <dbReference type="Proteomes" id="UP000486602"/>
    </source>
</evidence>
<accession>A0A7K3WWG4</accession>
<comment type="caution">
    <text evidence="2">The sequence shown here is derived from an EMBL/GenBank/DDBJ whole genome shotgun (WGS) entry which is preliminary data.</text>
</comment>
<feature type="transmembrane region" description="Helical" evidence="1">
    <location>
        <begin position="158"/>
        <end position="190"/>
    </location>
</feature>
<name>A0A7K3WWG4_9FLAO</name>
<dbReference type="Proteomes" id="UP000486602">
    <property type="component" value="Unassembled WGS sequence"/>
</dbReference>
<evidence type="ECO:0000313" key="2">
    <source>
        <dbReference type="EMBL" id="NEN25262.1"/>
    </source>
</evidence>
<reference evidence="2 3" key="1">
    <citation type="submission" date="2020-02" db="EMBL/GenBank/DDBJ databases">
        <title>Out from the shadows clarifying the taxonomy of the family Cryomorphaceae and related taxa by utilizing the GTDB taxonomic framework.</title>
        <authorList>
            <person name="Bowman J.P."/>
        </authorList>
    </citation>
    <scope>NUCLEOTIDE SEQUENCE [LARGE SCALE GENOMIC DNA]</scope>
    <source>
        <strain evidence="2 3">QSSC 1-22</strain>
    </source>
</reference>
<feature type="transmembrane region" description="Helical" evidence="1">
    <location>
        <begin position="131"/>
        <end position="149"/>
    </location>
</feature>
<dbReference type="RefSeq" id="WP_163286721.1">
    <property type="nucleotide sequence ID" value="NZ_JAAGVY010000046.1"/>
</dbReference>
<keyword evidence="1" id="KW-0472">Membrane</keyword>
<gene>
    <name evidence="2" type="ORF">G3O08_17330</name>
</gene>
<dbReference type="AlphaFoldDB" id="A0A7K3WWG4"/>
<organism evidence="2 3">
    <name type="scientific">Cryomorpha ignava</name>
    <dbReference type="NCBI Taxonomy" id="101383"/>
    <lineage>
        <taxon>Bacteria</taxon>
        <taxon>Pseudomonadati</taxon>
        <taxon>Bacteroidota</taxon>
        <taxon>Flavobacteriia</taxon>
        <taxon>Flavobacteriales</taxon>
        <taxon>Cryomorphaceae</taxon>
        <taxon>Cryomorpha</taxon>
    </lineage>
</organism>
<keyword evidence="1" id="KW-0812">Transmembrane</keyword>
<dbReference type="EMBL" id="JAAGVY010000046">
    <property type="protein sequence ID" value="NEN25262.1"/>
    <property type="molecule type" value="Genomic_DNA"/>
</dbReference>
<feature type="transmembrane region" description="Helical" evidence="1">
    <location>
        <begin position="345"/>
        <end position="372"/>
    </location>
</feature>
<feature type="transmembrane region" description="Helical" evidence="1">
    <location>
        <begin position="283"/>
        <end position="305"/>
    </location>
</feature>
<feature type="transmembrane region" description="Helical" evidence="1">
    <location>
        <begin position="256"/>
        <end position="276"/>
    </location>
</feature>
<evidence type="ECO:0000256" key="1">
    <source>
        <dbReference type="SAM" id="Phobius"/>
    </source>
</evidence>
<feature type="transmembrane region" description="Helical" evidence="1">
    <location>
        <begin position="77"/>
        <end position="94"/>
    </location>
</feature>
<evidence type="ECO:0008006" key="4">
    <source>
        <dbReference type="Google" id="ProtNLM"/>
    </source>
</evidence>
<protein>
    <recommendedName>
        <fullName evidence="4">Glycosyltransferase RgtA/B/C/D-like domain-containing protein</fullName>
    </recommendedName>
</protein>
<sequence>MTQILNRNIFALTAILVFIYLIIRSITVPISHDEAATFFHYIQSNKFVPYYTLWDANNHFLNSLLVYPLYKIFGSDLFWLRLPNLILFPLYALFAYKLTTEIKSNLVQLPTSIALITAPFLIEFFAQSRGYGLSFAFLLGAIYYINAFIKSKSPRHQLLIWVFIALTVMANMSLMNTFLMILGGIFLLLLFKGKKNFSRSNWVVFVMFGLIPFVFATIYALDMKEMGLLYYGLGDGFVKVTVKSLFRFGFDTESMTLAWMATIIGLIASVSLIAAFARKHFNFANAGMIAAVFLLGNALGSILLNFMMDVNFPEDRIAIYFLPLFILTFGYFVDHVSTKYRKFKWTVVLLVAFPISMLAQLNLGYTLGWVIYPVSIDAYDYFNAEREKSDTPLIISGDRLLSMSWGYHNVRADIMGVPFAEDWRDTFHLSDYILCHPMNCVKTEADYDLVFEDESNMKIYKRKADLNLTPIFELDSTLYFNDDFEYHNILDTYNDTVIRNANILEVEIKVASPNIPLNTEIIITSSNPTNNKLYYDIVPLKWIQNSWDGQTLHFRRPVSLPAESERFVVYFWNIDKVQQEITVINVRLYHGEVVE</sequence>
<feature type="transmembrane region" description="Helical" evidence="1">
    <location>
        <begin position="9"/>
        <end position="30"/>
    </location>
</feature>